<protein>
    <recommendedName>
        <fullName evidence="9">Protein-export membrane protein SecF</fullName>
    </recommendedName>
</protein>
<keyword evidence="2 9" id="KW-0813">Transport</keyword>
<proteinExistence type="inferred from homology"/>
<name>A0A173LJR5_9ACTN</name>
<dbReference type="GO" id="GO:0043952">
    <property type="term" value="P:protein transport by the Sec complex"/>
    <property type="evidence" value="ECO:0007669"/>
    <property type="project" value="UniProtKB-UniRule"/>
</dbReference>
<gene>
    <name evidence="9" type="primary">secF</name>
    <name evidence="11" type="ORF">BJL86_1749</name>
</gene>
<keyword evidence="4 9" id="KW-0812">Transmembrane</keyword>
<reference evidence="11 12" key="1">
    <citation type="submission" date="2016-06" db="EMBL/GenBank/DDBJ databases">
        <title>Complete genome sequence of a saline-alkali tolerant type strain Dietzia timorensis ID05-A0528T.</title>
        <authorList>
            <person name="Wu X."/>
        </authorList>
    </citation>
    <scope>NUCLEOTIDE SEQUENCE [LARGE SCALE GENOMIC DNA]</scope>
    <source>
        <strain evidence="11 12">ID05-A0528</strain>
    </source>
</reference>
<dbReference type="SUPFAM" id="SSF82866">
    <property type="entry name" value="Multidrug efflux transporter AcrB transmembrane domain"/>
    <property type="match status" value="1"/>
</dbReference>
<dbReference type="Gene3D" id="1.20.1640.10">
    <property type="entry name" value="Multidrug efflux transporter AcrB transmembrane domain"/>
    <property type="match status" value="1"/>
</dbReference>
<evidence type="ECO:0000256" key="5">
    <source>
        <dbReference type="ARBA" id="ARBA00022927"/>
    </source>
</evidence>
<dbReference type="PANTHER" id="PTHR30081">
    <property type="entry name" value="PROTEIN-EXPORT MEMBRANE PROTEIN SEC"/>
    <property type="match status" value="1"/>
</dbReference>
<dbReference type="OrthoDB" id="9774769at2"/>
<evidence type="ECO:0000256" key="6">
    <source>
        <dbReference type="ARBA" id="ARBA00022989"/>
    </source>
</evidence>
<evidence type="ECO:0000313" key="11">
    <source>
        <dbReference type="EMBL" id="ANI92525.1"/>
    </source>
</evidence>
<dbReference type="GO" id="GO:0015450">
    <property type="term" value="F:protein-transporting ATPase activity"/>
    <property type="evidence" value="ECO:0007669"/>
    <property type="project" value="InterPro"/>
</dbReference>
<dbReference type="GO" id="GO:0005886">
    <property type="term" value="C:plasma membrane"/>
    <property type="evidence" value="ECO:0007669"/>
    <property type="project" value="UniProtKB-SubCell"/>
</dbReference>
<sequence length="357" mass="38491">MSTTVDQPKDSADAPVPNDTAKKESWLNRLYTGTGGFPIVQKRKFYYTISLIILLVCLGSIVFRGFSLGIDFEGGTKLSVPAEGVDTEVASQIVSDATGEEVAEAQLIGAGGGRQVEIQMPFLSTQQITDAKNALFEEYQPMNAAGEVSPNAIGDSNRSESWGSAVTKQAIIALIAFVAIVFVYIMIRFEAAMSAAAMVSMLYVLVFTAGIYSIVGWEVTPAMVIGLLTILGFALYDTVVVFDKVQENTAGIRHRSKFTYAEEANLAVNQTLMRSINTTVISLLPLAALVIIAVVILGVGTLRDLALVQVVGIFTGTLSSIFLATPLLVDIKTRRKDIKKHDEAVLRRRRQAETASA</sequence>
<keyword evidence="7 9" id="KW-0811">Translocation</keyword>
<feature type="domain" description="Protein export membrane protein SecD/SecF C-terminal" evidence="10">
    <location>
        <begin position="159"/>
        <end position="333"/>
    </location>
</feature>
<dbReference type="InterPro" id="IPR022645">
    <property type="entry name" value="SecD/SecF_bac"/>
</dbReference>
<dbReference type="Pfam" id="PF02355">
    <property type="entry name" value="SecD_SecF_C"/>
    <property type="match status" value="1"/>
</dbReference>
<comment type="subcellular location">
    <subcellularLocation>
        <location evidence="1 9">Cell membrane</location>
        <topology evidence="1 9">Multi-pass membrane protein</topology>
    </subcellularLocation>
</comment>
<dbReference type="InterPro" id="IPR022646">
    <property type="entry name" value="SecD/SecF_CS"/>
</dbReference>
<comment type="similarity">
    <text evidence="9">Belongs to the SecD/SecF family. SecF subfamily.</text>
</comment>
<evidence type="ECO:0000256" key="3">
    <source>
        <dbReference type="ARBA" id="ARBA00022475"/>
    </source>
</evidence>
<dbReference type="Pfam" id="PF07549">
    <property type="entry name" value="Sec_GG"/>
    <property type="match status" value="1"/>
</dbReference>
<organism evidence="11 12">
    <name type="scientific">Dietzia timorensis</name>
    <dbReference type="NCBI Taxonomy" id="499555"/>
    <lineage>
        <taxon>Bacteria</taxon>
        <taxon>Bacillati</taxon>
        <taxon>Actinomycetota</taxon>
        <taxon>Actinomycetes</taxon>
        <taxon>Mycobacteriales</taxon>
        <taxon>Dietziaceae</taxon>
        <taxon>Dietzia</taxon>
    </lineage>
</organism>
<keyword evidence="3 9" id="KW-1003">Cell membrane</keyword>
<evidence type="ECO:0000256" key="4">
    <source>
        <dbReference type="ARBA" id="ARBA00022692"/>
    </source>
</evidence>
<feature type="transmembrane region" description="Helical" evidence="9">
    <location>
        <begin position="194"/>
        <end position="215"/>
    </location>
</feature>
<dbReference type="InterPro" id="IPR048634">
    <property type="entry name" value="SecD_SecF_C"/>
</dbReference>
<feature type="transmembrane region" description="Helical" evidence="9">
    <location>
        <begin position="45"/>
        <end position="66"/>
    </location>
</feature>
<evidence type="ECO:0000256" key="8">
    <source>
        <dbReference type="ARBA" id="ARBA00023136"/>
    </source>
</evidence>
<comment type="function">
    <text evidence="9">Part of the Sec protein translocase complex. Interacts with the SecYEG preprotein conducting channel. SecDF uses the proton motive force (PMF) to complete protein translocation after the ATP-dependent function of SecA.</text>
</comment>
<dbReference type="Proteomes" id="UP000186104">
    <property type="component" value="Chromosome"/>
</dbReference>
<evidence type="ECO:0000256" key="7">
    <source>
        <dbReference type="ARBA" id="ARBA00023010"/>
    </source>
</evidence>
<dbReference type="PANTHER" id="PTHR30081:SF8">
    <property type="entry name" value="PROTEIN TRANSLOCASE SUBUNIT SECF"/>
    <property type="match status" value="1"/>
</dbReference>
<dbReference type="InterPro" id="IPR005665">
    <property type="entry name" value="SecF_bac"/>
</dbReference>
<feature type="transmembrane region" description="Helical" evidence="9">
    <location>
        <begin position="170"/>
        <end position="187"/>
    </location>
</feature>
<dbReference type="KEGG" id="dtm:BJL86_1749"/>
<keyword evidence="8 9" id="KW-0472">Membrane</keyword>
<keyword evidence="12" id="KW-1185">Reference proteome</keyword>
<dbReference type="EMBL" id="CP015961">
    <property type="protein sequence ID" value="ANI92525.1"/>
    <property type="molecule type" value="Genomic_DNA"/>
</dbReference>
<dbReference type="PRINTS" id="PR01755">
    <property type="entry name" value="SECFTRNLCASE"/>
</dbReference>
<dbReference type="AlphaFoldDB" id="A0A173LJR5"/>
<evidence type="ECO:0000256" key="9">
    <source>
        <dbReference type="HAMAP-Rule" id="MF_01464"/>
    </source>
</evidence>
<evidence type="ECO:0000256" key="1">
    <source>
        <dbReference type="ARBA" id="ARBA00004651"/>
    </source>
</evidence>
<dbReference type="RefSeq" id="WP_067470993.1">
    <property type="nucleotide sequence ID" value="NZ_CP015961.1"/>
</dbReference>
<feature type="transmembrane region" description="Helical" evidence="9">
    <location>
        <begin position="280"/>
        <end position="300"/>
    </location>
</feature>
<dbReference type="GO" id="GO:0065002">
    <property type="term" value="P:intracellular protein transmembrane transport"/>
    <property type="evidence" value="ECO:0007669"/>
    <property type="project" value="UniProtKB-UniRule"/>
</dbReference>
<dbReference type="STRING" id="499555.BJL86_1749"/>
<evidence type="ECO:0000256" key="2">
    <source>
        <dbReference type="ARBA" id="ARBA00022448"/>
    </source>
</evidence>
<feature type="transmembrane region" description="Helical" evidence="9">
    <location>
        <begin position="221"/>
        <end position="242"/>
    </location>
</feature>
<comment type="subunit">
    <text evidence="9">Forms a complex with SecD. Part of the essential Sec protein translocation apparatus which comprises SecA, SecYEG and auxiliary proteins SecDF. Other proteins may also be involved.</text>
</comment>
<evidence type="ECO:0000259" key="10">
    <source>
        <dbReference type="Pfam" id="PF02355"/>
    </source>
</evidence>
<dbReference type="NCBIfam" id="TIGR00966">
    <property type="entry name" value="transloc_SecF"/>
    <property type="match status" value="1"/>
</dbReference>
<dbReference type="GO" id="GO:0006605">
    <property type="term" value="P:protein targeting"/>
    <property type="evidence" value="ECO:0007669"/>
    <property type="project" value="UniProtKB-UniRule"/>
</dbReference>
<keyword evidence="6 9" id="KW-1133">Transmembrane helix</keyword>
<accession>A0A173LJR5</accession>
<dbReference type="HAMAP" id="MF_01464_B">
    <property type="entry name" value="SecF_B"/>
    <property type="match status" value="1"/>
</dbReference>
<feature type="transmembrane region" description="Helical" evidence="9">
    <location>
        <begin position="306"/>
        <end position="329"/>
    </location>
</feature>
<evidence type="ECO:0000313" key="12">
    <source>
        <dbReference type="Proteomes" id="UP000186104"/>
    </source>
</evidence>
<dbReference type="InterPro" id="IPR022813">
    <property type="entry name" value="SecD/SecF_arch_bac"/>
</dbReference>
<keyword evidence="5 9" id="KW-0653">Protein transport</keyword>